<keyword evidence="8 15" id="KW-0862">Zinc</keyword>
<evidence type="ECO:0000256" key="15">
    <source>
        <dbReference type="HAMAP-Rule" id="MF_00103"/>
    </source>
</evidence>
<dbReference type="Pfam" id="PF01149">
    <property type="entry name" value="Fapy_DNA_glyco"/>
    <property type="match status" value="1"/>
</dbReference>
<feature type="active site" description="Proton donor" evidence="15">
    <location>
        <position position="3"/>
    </location>
</feature>
<sequence>MPELPEVEVVRRGLAEHLTGARIRALRVLHPRSARRHPGGGAFLAAALSERDVRAVRRRGKYLWLVLDDEESVVIHLGMSGQFRVGDQGVPGNPAHLRVEADLADGRTLQFFDQRTFGGWEFAALQEVDGELVPAPVAHIARDPFDPKFDPAAVARRVRAKRSAIKRVLLDQTVLSGVGNIYADESLWRARLHGEQPAAGLSPRKTAELLDALAVVLGESITEGGTSFDSLYVNVNGESGRFSDWLAVYGQEGKPCRRCGSAIRREAFMNRSSHYCPRCQRLP</sequence>
<dbReference type="AlphaFoldDB" id="D6ZE61"/>
<keyword evidence="12 15" id="KW-0511">Multifunctional enzyme</keyword>
<dbReference type="Pfam" id="PF06827">
    <property type="entry name" value="zf-FPG_IleRS"/>
    <property type="match status" value="1"/>
</dbReference>
<dbReference type="InterPro" id="IPR035937">
    <property type="entry name" value="FPG_N"/>
</dbReference>
<evidence type="ECO:0000256" key="12">
    <source>
        <dbReference type="ARBA" id="ARBA00023268"/>
    </source>
</evidence>
<dbReference type="HOGENOM" id="CLU_038423_1_2_11"/>
<dbReference type="InterPro" id="IPR015887">
    <property type="entry name" value="DNA_glyclase_Znf_dom_DNA_BS"/>
</dbReference>
<dbReference type="FunFam" id="1.10.8.50:FF:000003">
    <property type="entry name" value="Formamidopyrimidine-DNA glycosylase"/>
    <property type="match status" value="1"/>
</dbReference>
<gene>
    <name evidence="15" type="primary">mutM</name>
    <name evidence="15" type="synonym">fpg</name>
    <name evidence="18" type="ordered locus">Srot_0864</name>
</gene>
<dbReference type="InterPro" id="IPR012319">
    <property type="entry name" value="FPG_cat"/>
</dbReference>
<dbReference type="HAMAP" id="MF_00103">
    <property type="entry name" value="Fapy_DNA_glycosyl"/>
    <property type="match status" value="1"/>
</dbReference>
<feature type="domain" description="Formamidopyrimidine-DNA glycosylase catalytic" evidence="17">
    <location>
        <begin position="2"/>
        <end position="118"/>
    </location>
</feature>
<protein>
    <recommendedName>
        <fullName evidence="15">Formamidopyrimidine-DNA glycosylase</fullName>
        <shortName evidence="15">Fapy-DNA glycosylase</shortName>
        <ecNumber evidence="15">3.2.2.23</ecNumber>
    </recommendedName>
    <alternativeName>
        <fullName evidence="15">DNA-(apurinic or apyrimidinic site) lyase MutM</fullName>
        <shortName evidence="15">AP lyase MutM</shortName>
        <ecNumber evidence="15">4.2.99.18</ecNumber>
    </alternativeName>
</protein>
<comment type="catalytic activity">
    <reaction evidence="1 15">
        <text>Hydrolysis of DNA containing ring-opened 7-methylguanine residues, releasing 2,6-diamino-4-hydroxy-5-(N-methyl)formamidopyrimidine.</text>
        <dbReference type="EC" id="3.2.2.23"/>
    </reaction>
</comment>
<keyword evidence="11 15" id="KW-0456">Lyase</keyword>
<reference evidence="18 19" key="1">
    <citation type="journal article" date="2010" name="Stand. Genomic Sci.">
        <title>Complete genome sequence of Segniliparus rotundus type strain (CDC 1076).</title>
        <authorList>
            <person name="Sikorski J."/>
            <person name="Lapidus A."/>
            <person name="Copeland A."/>
            <person name="Misra M."/>
            <person name="Glavina Del Rio T."/>
            <person name="Nolan M."/>
            <person name="Lucas S."/>
            <person name="Chen F."/>
            <person name="Tice H."/>
            <person name="Cheng J.F."/>
            <person name="Jando M."/>
            <person name="Schneider S."/>
            <person name="Bruce D."/>
            <person name="Goodwin L."/>
            <person name="Pitluck S."/>
            <person name="Liolios K."/>
            <person name="Mikhailova N."/>
            <person name="Pati A."/>
            <person name="Ivanova N."/>
            <person name="Mavromatis K."/>
            <person name="Chen A."/>
            <person name="Palaniappan K."/>
            <person name="Chertkov O."/>
            <person name="Land M."/>
            <person name="Hauser L."/>
            <person name="Chang Y.J."/>
            <person name="Jeffries C.D."/>
            <person name="Brettin T."/>
            <person name="Detter J.C."/>
            <person name="Han C."/>
            <person name="Rohde M."/>
            <person name="Goker M."/>
            <person name="Bristow J."/>
            <person name="Eisen J.A."/>
            <person name="Markowitz V."/>
            <person name="Hugenholtz P."/>
            <person name="Kyrpides N.C."/>
            <person name="Klenk H.P."/>
        </authorList>
    </citation>
    <scope>NUCLEOTIDE SEQUENCE [LARGE SCALE GENOMIC DNA]</scope>
    <source>
        <strain evidence="19">ATCC BAA-972 / CDC 1076 / CIP 108378 / DSM 44985 / JCM 13578</strain>
    </source>
</reference>
<dbReference type="GO" id="GO:0003684">
    <property type="term" value="F:damaged DNA binding"/>
    <property type="evidence" value="ECO:0007669"/>
    <property type="project" value="InterPro"/>
</dbReference>
<comment type="subunit">
    <text evidence="3 15">Monomer.</text>
</comment>
<dbReference type="Gene3D" id="3.20.190.10">
    <property type="entry name" value="MutM-like, N-terminal"/>
    <property type="match status" value="1"/>
</dbReference>
<dbReference type="Proteomes" id="UP000002247">
    <property type="component" value="Chromosome"/>
</dbReference>
<dbReference type="GO" id="GO:0008270">
    <property type="term" value="F:zinc ion binding"/>
    <property type="evidence" value="ECO:0007669"/>
    <property type="project" value="UniProtKB-UniRule"/>
</dbReference>
<keyword evidence="4 15" id="KW-0479">Metal-binding</keyword>
<dbReference type="PROSITE" id="PS51068">
    <property type="entry name" value="FPG_CAT"/>
    <property type="match status" value="1"/>
</dbReference>
<comment type="function">
    <text evidence="15">Involved in base excision repair of DNA damaged by oxidation or by mutagenic agents. Acts as DNA glycosylase that recognizes and removes damaged bases. Has a preference for oxidized purines, such as 7,8-dihydro-8-oxoguanine (8-oxoG). Has AP (apurinic/apyrimidinic) lyase activity and introduces nicks in the DNA strand. Cleaves the DNA backbone by beta-delta elimination to generate a single-strand break at the site of the removed base with both 3'- and 5'-phosphates.</text>
</comment>
<dbReference type="InterPro" id="IPR010663">
    <property type="entry name" value="Znf_FPG/IleRS"/>
</dbReference>
<evidence type="ECO:0000313" key="18">
    <source>
        <dbReference type="EMBL" id="ADG97341.1"/>
    </source>
</evidence>
<dbReference type="PANTHER" id="PTHR22993:SF9">
    <property type="entry name" value="FORMAMIDOPYRIMIDINE-DNA GLYCOSYLASE"/>
    <property type="match status" value="1"/>
</dbReference>
<dbReference type="SMART" id="SM00898">
    <property type="entry name" value="Fapy_DNA_glyco"/>
    <property type="match status" value="1"/>
</dbReference>
<comment type="catalytic activity">
    <reaction evidence="14 15">
        <text>2'-deoxyribonucleotide-(2'-deoxyribose 5'-phosphate)-2'-deoxyribonucleotide-DNA = a 3'-end 2'-deoxyribonucleotide-(2,3-dehydro-2,3-deoxyribose 5'-phosphate)-DNA + a 5'-end 5'-phospho-2'-deoxyribonucleoside-DNA + H(+)</text>
        <dbReference type="Rhea" id="RHEA:66592"/>
        <dbReference type="Rhea" id="RHEA-COMP:13180"/>
        <dbReference type="Rhea" id="RHEA-COMP:16897"/>
        <dbReference type="Rhea" id="RHEA-COMP:17067"/>
        <dbReference type="ChEBI" id="CHEBI:15378"/>
        <dbReference type="ChEBI" id="CHEBI:136412"/>
        <dbReference type="ChEBI" id="CHEBI:157695"/>
        <dbReference type="ChEBI" id="CHEBI:167181"/>
        <dbReference type="EC" id="4.2.99.18"/>
    </reaction>
</comment>
<dbReference type="NCBIfam" id="TIGR00577">
    <property type="entry name" value="fpg"/>
    <property type="match status" value="1"/>
</dbReference>
<dbReference type="SUPFAM" id="SSF46946">
    <property type="entry name" value="S13-like H2TH domain"/>
    <property type="match status" value="1"/>
</dbReference>
<dbReference type="eggNOG" id="COG0266">
    <property type="taxonomic scope" value="Bacteria"/>
</dbReference>
<dbReference type="PANTHER" id="PTHR22993">
    <property type="entry name" value="FORMAMIDOPYRIMIDINE-DNA GLYCOSYLASE"/>
    <property type="match status" value="1"/>
</dbReference>
<comment type="cofactor">
    <cofactor evidence="15">
        <name>Zn(2+)</name>
        <dbReference type="ChEBI" id="CHEBI:29105"/>
    </cofactor>
    <text evidence="15">Binds 1 zinc ion per subunit.</text>
</comment>
<dbReference type="InterPro" id="IPR000214">
    <property type="entry name" value="Znf_DNA_glyclase/AP_lyase"/>
</dbReference>
<evidence type="ECO:0000256" key="2">
    <source>
        <dbReference type="ARBA" id="ARBA00009409"/>
    </source>
</evidence>
<evidence type="ECO:0000256" key="7">
    <source>
        <dbReference type="ARBA" id="ARBA00022801"/>
    </source>
</evidence>
<dbReference type="PROSITE" id="PS01242">
    <property type="entry name" value="ZF_FPG_1"/>
    <property type="match status" value="1"/>
</dbReference>
<feature type="active site" description="Schiff-base intermediate with DNA" evidence="15">
    <location>
        <position position="2"/>
    </location>
</feature>
<name>D6ZE61_SEGRD</name>
<keyword evidence="9 15" id="KW-0238">DNA-binding</keyword>
<organism evidence="18 19">
    <name type="scientific">Segniliparus rotundus (strain ATCC BAA-972 / CDC 1076 / CIP 108378 / DSM 44985 / JCM 13578)</name>
    <dbReference type="NCBI Taxonomy" id="640132"/>
    <lineage>
        <taxon>Bacteria</taxon>
        <taxon>Bacillati</taxon>
        <taxon>Actinomycetota</taxon>
        <taxon>Actinomycetes</taxon>
        <taxon>Mycobacteriales</taxon>
        <taxon>Segniliparaceae</taxon>
        <taxon>Segniliparus</taxon>
    </lineage>
</organism>
<feature type="domain" description="FPG-type" evidence="16">
    <location>
        <begin position="247"/>
        <end position="281"/>
    </location>
</feature>
<dbReference type="EMBL" id="CP001958">
    <property type="protein sequence ID" value="ADG97341.1"/>
    <property type="molecule type" value="Genomic_DNA"/>
</dbReference>
<feature type="active site" description="Proton donor; for beta-elimination activity" evidence="15">
    <location>
        <position position="61"/>
    </location>
</feature>
<evidence type="ECO:0000256" key="6">
    <source>
        <dbReference type="ARBA" id="ARBA00022771"/>
    </source>
</evidence>
<evidence type="ECO:0000256" key="13">
    <source>
        <dbReference type="ARBA" id="ARBA00023295"/>
    </source>
</evidence>
<comment type="similarity">
    <text evidence="2 15">Belongs to the FPG family.</text>
</comment>
<dbReference type="GO" id="GO:0006979">
    <property type="term" value="P:response to oxidative stress"/>
    <property type="evidence" value="ECO:0007669"/>
    <property type="project" value="UniProtKB-ARBA"/>
</dbReference>
<keyword evidence="19" id="KW-1185">Reference proteome</keyword>
<accession>D6ZE61</accession>
<dbReference type="GO" id="GO:0003690">
    <property type="term" value="F:double-stranded DNA binding"/>
    <property type="evidence" value="ECO:0007669"/>
    <property type="project" value="UniProtKB-ARBA"/>
</dbReference>
<keyword evidence="6 15" id="KW-0863">Zinc-finger</keyword>
<keyword evidence="10 15" id="KW-0234">DNA repair</keyword>
<dbReference type="GO" id="GO:0034039">
    <property type="term" value="F:8-oxo-7,8-dihydroguanine DNA N-glycosylase activity"/>
    <property type="evidence" value="ECO:0007669"/>
    <property type="project" value="TreeGrafter"/>
</dbReference>
<keyword evidence="5 15" id="KW-0227">DNA damage</keyword>
<evidence type="ECO:0000256" key="14">
    <source>
        <dbReference type="ARBA" id="ARBA00044632"/>
    </source>
</evidence>
<feature type="active site" description="Proton donor; for delta-elimination activity" evidence="15">
    <location>
        <position position="271"/>
    </location>
</feature>
<dbReference type="KEGG" id="srt:Srot_0864"/>
<feature type="binding site" evidence="15">
    <location>
        <position position="115"/>
    </location>
    <ligand>
        <name>DNA</name>
        <dbReference type="ChEBI" id="CHEBI:16991"/>
    </ligand>
</feature>
<evidence type="ECO:0000256" key="8">
    <source>
        <dbReference type="ARBA" id="ARBA00022833"/>
    </source>
</evidence>
<dbReference type="CDD" id="cd08966">
    <property type="entry name" value="EcFpg-like_N"/>
    <property type="match status" value="1"/>
</dbReference>
<dbReference type="Gene3D" id="1.10.8.50">
    <property type="match status" value="1"/>
</dbReference>
<evidence type="ECO:0000256" key="1">
    <source>
        <dbReference type="ARBA" id="ARBA00001668"/>
    </source>
</evidence>
<evidence type="ECO:0000256" key="11">
    <source>
        <dbReference type="ARBA" id="ARBA00023239"/>
    </source>
</evidence>
<dbReference type="InterPro" id="IPR020629">
    <property type="entry name" value="FPG_Glyclase"/>
</dbReference>
<dbReference type="PROSITE" id="PS51066">
    <property type="entry name" value="ZF_FPG_2"/>
    <property type="match status" value="1"/>
</dbReference>
<evidence type="ECO:0000256" key="4">
    <source>
        <dbReference type="ARBA" id="ARBA00022723"/>
    </source>
</evidence>
<evidence type="ECO:0000259" key="16">
    <source>
        <dbReference type="PROSITE" id="PS51066"/>
    </source>
</evidence>
<evidence type="ECO:0000256" key="5">
    <source>
        <dbReference type="ARBA" id="ARBA00022763"/>
    </source>
</evidence>
<dbReference type="InterPro" id="IPR010979">
    <property type="entry name" value="Ribosomal_uS13-like_H2TH"/>
</dbReference>
<keyword evidence="7 15" id="KW-0378">Hydrolase</keyword>
<dbReference type="STRING" id="640132.Srot_0864"/>
<dbReference type="SUPFAM" id="SSF81624">
    <property type="entry name" value="N-terminal domain of MutM-like DNA repair proteins"/>
    <property type="match status" value="1"/>
</dbReference>
<dbReference type="Pfam" id="PF06831">
    <property type="entry name" value="H2TH"/>
    <property type="match status" value="1"/>
</dbReference>
<evidence type="ECO:0000259" key="17">
    <source>
        <dbReference type="PROSITE" id="PS51068"/>
    </source>
</evidence>
<evidence type="ECO:0000313" key="19">
    <source>
        <dbReference type="Proteomes" id="UP000002247"/>
    </source>
</evidence>
<proteinExistence type="inferred from homology"/>
<dbReference type="OrthoDB" id="9800855at2"/>
<feature type="binding site" evidence="15">
    <location>
        <position position="96"/>
    </location>
    <ligand>
        <name>DNA</name>
        <dbReference type="ChEBI" id="CHEBI:16991"/>
    </ligand>
</feature>
<dbReference type="GO" id="GO:0006284">
    <property type="term" value="P:base-excision repair"/>
    <property type="evidence" value="ECO:0007669"/>
    <property type="project" value="InterPro"/>
</dbReference>
<dbReference type="EC" id="3.2.2.23" evidence="15"/>
<evidence type="ECO:0000256" key="9">
    <source>
        <dbReference type="ARBA" id="ARBA00023125"/>
    </source>
</evidence>
<dbReference type="RefSeq" id="WP_013137797.1">
    <property type="nucleotide sequence ID" value="NC_014168.1"/>
</dbReference>
<keyword evidence="13 15" id="KW-0326">Glycosidase</keyword>
<dbReference type="NCBIfam" id="NF002211">
    <property type="entry name" value="PRK01103.1"/>
    <property type="match status" value="1"/>
</dbReference>
<dbReference type="GO" id="GO:0140078">
    <property type="term" value="F:class I DNA-(apurinic or apyrimidinic site) endonuclease activity"/>
    <property type="evidence" value="ECO:0007669"/>
    <property type="project" value="UniProtKB-EC"/>
</dbReference>
<evidence type="ECO:0000256" key="3">
    <source>
        <dbReference type="ARBA" id="ARBA00011245"/>
    </source>
</evidence>
<dbReference type="EC" id="4.2.99.18" evidence="15"/>
<dbReference type="SUPFAM" id="SSF57716">
    <property type="entry name" value="Glucocorticoid receptor-like (DNA-binding domain)"/>
    <property type="match status" value="1"/>
</dbReference>
<dbReference type="InterPro" id="IPR015886">
    <property type="entry name" value="H2TH_FPG"/>
</dbReference>
<feature type="binding site" evidence="15">
    <location>
        <position position="161"/>
    </location>
    <ligand>
        <name>DNA</name>
        <dbReference type="ChEBI" id="CHEBI:16991"/>
    </ligand>
</feature>
<evidence type="ECO:0000256" key="10">
    <source>
        <dbReference type="ARBA" id="ARBA00023204"/>
    </source>
</evidence>
<dbReference type="SMART" id="SM01232">
    <property type="entry name" value="H2TH"/>
    <property type="match status" value="1"/>
</dbReference>